<keyword evidence="2" id="KW-1185">Reference proteome</keyword>
<comment type="caution">
    <text evidence="1">The sequence shown here is derived from an EMBL/GenBank/DDBJ whole genome shotgun (WGS) entry which is preliminary data.</text>
</comment>
<dbReference type="EMBL" id="CYRY02035561">
    <property type="protein sequence ID" value="VCX15653.1"/>
    <property type="molecule type" value="Genomic_DNA"/>
</dbReference>
<gene>
    <name evidence="1" type="ORF">BN2614_LOCUS4</name>
</gene>
<protein>
    <submittedName>
        <fullName evidence="1">Uncharacterized protein</fullName>
    </submittedName>
</protein>
<dbReference type="AlphaFoldDB" id="A0A9X9M128"/>
<proteinExistence type="predicted"/>
<organism evidence="1 2">
    <name type="scientific">Gulo gulo</name>
    <name type="common">Wolverine</name>
    <name type="synonym">Gluton</name>
    <dbReference type="NCBI Taxonomy" id="48420"/>
    <lineage>
        <taxon>Eukaryota</taxon>
        <taxon>Metazoa</taxon>
        <taxon>Chordata</taxon>
        <taxon>Craniata</taxon>
        <taxon>Vertebrata</taxon>
        <taxon>Euteleostomi</taxon>
        <taxon>Mammalia</taxon>
        <taxon>Eutheria</taxon>
        <taxon>Laurasiatheria</taxon>
        <taxon>Carnivora</taxon>
        <taxon>Caniformia</taxon>
        <taxon>Musteloidea</taxon>
        <taxon>Mustelidae</taxon>
        <taxon>Guloninae</taxon>
        <taxon>Gulo</taxon>
    </lineage>
</organism>
<dbReference type="Proteomes" id="UP000269945">
    <property type="component" value="Unassembled WGS sequence"/>
</dbReference>
<sequence length="83" mass="9666">MVVSVLLPVYAIVLPHGKECSVKYQFAIRSVSMEADVYFPMCALVVMDILESNVKRKYRQNAINIKYVNHKPVIRMKFLFRKS</sequence>
<accession>A0A9X9M128</accession>
<name>A0A9X9M128_GULGU</name>
<reference evidence="1 2" key="1">
    <citation type="submission" date="2018-10" db="EMBL/GenBank/DDBJ databases">
        <authorList>
            <person name="Ekblom R."/>
            <person name="Jareborg N."/>
        </authorList>
    </citation>
    <scope>NUCLEOTIDE SEQUENCE [LARGE SCALE GENOMIC DNA]</scope>
    <source>
        <tissue evidence="1">Muscle</tissue>
    </source>
</reference>
<feature type="non-terminal residue" evidence="1">
    <location>
        <position position="83"/>
    </location>
</feature>
<evidence type="ECO:0000313" key="2">
    <source>
        <dbReference type="Proteomes" id="UP000269945"/>
    </source>
</evidence>
<evidence type="ECO:0000313" key="1">
    <source>
        <dbReference type="EMBL" id="VCX15653.1"/>
    </source>
</evidence>